<feature type="compositionally biased region" description="Low complexity" evidence="1">
    <location>
        <begin position="64"/>
        <end position="97"/>
    </location>
</feature>
<feature type="domain" description="Putative regulatory protein FmdB zinc ribbon" evidence="2">
    <location>
        <begin position="1"/>
        <end position="41"/>
    </location>
</feature>
<gene>
    <name evidence="3" type="ORF">GCM10022287_23260</name>
</gene>
<organism evidence="3 4">
    <name type="scientific">Gryllotalpicola koreensis</name>
    <dbReference type="NCBI Taxonomy" id="993086"/>
    <lineage>
        <taxon>Bacteria</taxon>
        <taxon>Bacillati</taxon>
        <taxon>Actinomycetota</taxon>
        <taxon>Actinomycetes</taxon>
        <taxon>Micrococcales</taxon>
        <taxon>Microbacteriaceae</taxon>
        <taxon>Gryllotalpicola</taxon>
    </lineage>
</organism>
<dbReference type="RefSeq" id="WP_344754558.1">
    <property type="nucleotide sequence ID" value="NZ_BAABBW010000004.1"/>
</dbReference>
<sequence length="97" mass="9279">MPTYSYKCTECGHAFDIVQSINDGALTACPNCGGTLRKVFGLTGVTFNGSGFYRTDSRSGSAGGAPKPSSGSGSSSSGSGSSGSGSASSGGSSSSGS</sequence>
<comment type="caution">
    <text evidence="3">The sequence shown here is derived from an EMBL/GenBank/DDBJ whole genome shotgun (WGS) entry which is preliminary data.</text>
</comment>
<dbReference type="Gene3D" id="2.20.28.30">
    <property type="entry name" value="RNA polymerase ii, chain L"/>
    <property type="match status" value="1"/>
</dbReference>
<dbReference type="PANTHER" id="PTHR34404">
    <property type="entry name" value="REGULATORY PROTEIN, FMDB FAMILY"/>
    <property type="match status" value="1"/>
</dbReference>
<dbReference type="PANTHER" id="PTHR34404:SF2">
    <property type="entry name" value="CONSERVED SERINE RICH PROTEIN"/>
    <property type="match status" value="1"/>
</dbReference>
<evidence type="ECO:0000256" key="1">
    <source>
        <dbReference type="SAM" id="MobiDB-lite"/>
    </source>
</evidence>
<keyword evidence="4" id="KW-1185">Reference proteome</keyword>
<dbReference type="EMBL" id="BAABBW010000004">
    <property type="protein sequence ID" value="GAA4176297.1"/>
    <property type="molecule type" value="Genomic_DNA"/>
</dbReference>
<dbReference type="Pfam" id="PF09723">
    <property type="entry name" value="Zn_ribbon_8"/>
    <property type="match status" value="1"/>
</dbReference>
<dbReference type="Proteomes" id="UP001501079">
    <property type="component" value="Unassembled WGS sequence"/>
</dbReference>
<name>A0ABP8A2K0_9MICO</name>
<feature type="region of interest" description="Disordered" evidence="1">
    <location>
        <begin position="54"/>
        <end position="97"/>
    </location>
</feature>
<protein>
    <recommendedName>
        <fullName evidence="2">Putative regulatory protein FmdB zinc ribbon domain-containing protein</fullName>
    </recommendedName>
</protein>
<evidence type="ECO:0000313" key="4">
    <source>
        <dbReference type="Proteomes" id="UP001501079"/>
    </source>
</evidence>
<evidence type="ECO:0000259" key="2">
    <source>
        <dbReference type="SMART" id="SM00834"/>
    </source>
</evidence>
<dbReference type="SMART" id="SM00834">
    <property type="entry name" value="CxxC_CXXC_SSSS"/>
    <property type="match status" value="1"/>
</dbReference>
<dbReference type="InterPro" id="IPR013429">
    <property type="entry name" value="Regulatory_FmdB_Zinc_ribbon"/>
</dbReference>
<proteinExistence type="predicted"/>
<dbReference type="NCBIfam" id="TIGR02605">
    <property type="entry name" value="CxxC_CxxC_SSSS"/>
    <property type="match status" value="1"/>
</dbReference>
<accession>A0ABP8A2K0</accession>
<evidence type="ECO:0000313" key="3">
    <source>
        <dbReference type="EMBL" id="GAA4176297.1"/>
    </source>
</evidence>
<reference evidence="4" key="1">
    <citation type="journal article" date="2019" name="Int. J. Syst. Evol. Microbiol.">
        <title>The Global Catalogue of Microorganisms (GCM) 10K type strain sequencing project: providing services to taxonomists for standard genome sequencing and annotation.</title>
        <authorList>
            <consortium name="The Broad Institute Genomics Platform"/>
            <consortium name="The Broad Institute Genome Sequencing Center for Infectious Disease"/>
            <person name="Wu L."/>
            <person name="Ma J."/>
        </authorList>
    </citation>
    <scope>NUCLEOTIDE SEQUENCE [LARGE SCALE GENOMIC DNA]</scope>
    <source>
        <strain evidence="4">JCM 17591</strain>
    </source>
</reference>